<dbReference type="InterPro" id="IPR012337">
    <property type="entry name" value="RNaseH-like_sf"/>
</dbReference>
<evidence type="ECO:0000256" key="3">
    <source>
        <dbReference type="ARBA" id="ARBA00022839"/>
    </source>
</evidence>
<keyword evidence="2" id="KW-0378">Hydrolase</keyword>
<proteinExistence type="predicted"/>
<evidence type="ECO:0000256" key="2">
    <source>
        <dbReference type="ARBA" id="ARBA00022801"/>
    </source>
</evidence>
<name>A0A1F6VRF8_9BACT</name>
<protein>
    <recommendedName>
        <fullName evidence="4">Exonuclease domain-containing protein</fullName>
    </recommendedName>
</protein>
<evidence type="ECO:0000256" key="1">
    <source>
        <dbReference type="ARBA" id="ARBA00022722"/>
    </source>
</evidence>
<dbReference type="InterPro" id="IPR013520">
    <property type="entry name" value="Ribonucl_H"/>
</dbReference>
<dbReference type="PANTHER" id="PTHR30231:SF4">
    <property type="entry name" value="PROTEIN NEN2"/>
    <property type="match status" value="1"/>
</dbReference>
<evidence type="ECO:0000313" key="6">
    <source>
        <dbReference type="Proteomes" id="UP000179686"/>
    </source>
</evidence>
<feature type="domain" description="Exonuclease" evidence="4">
    <location>
        <begin position="2"/>
        <end position="165"/>
    </location>
</feature>
<dbReference type="PANTHER" id="PTHR30231">
    <property type="entry name" value="DNA POLYMERASE III SUBUNIT EPSILON"/>
    <property type="match status" value="1"/>
</dbReference>
<sequence length="228" mass="26424">MKLIFLDTETTGNTKDDFLCQIAYHEHGSDTFFNELYKPSKLIPPEASAITHITNKHVADKPAFKQSPDYENVKNLLESDDIILIAHNAVFDIQMLQNEGIYPKQFICTLRVARELDKDGVIPKYNLQFLRYYLELDVEAQAHDALGDIKVLEALYDRLSQKVSVEKMLEVSSHPSLLRAIPFGKHMGKTVEQVAKTDRGYLEWLYEQKKSSDQNEEDWLYTLEHFLR</sequence>
<keyword evidence="3" id="KW-0269">Exonuclease</keyword>
<dbReference type="AlphaFoldDB" id="A0A1F6VRF8"/>
<dbReference type="Gene3D" id="3.30.420.10">
    <property type="entry name" value="Ribonuclease H-like superfamily/Ribonuclease H"/>
    <property type="match status" value="1"/>
</dbReference>
<dbReference type="Proteomes" id="UP000179686">
    <property type="component" value="Unassembled WGS sequence"/>
</dbReference>
<evidence type="ECO:0000259" key="4">
    <source>
        <dbReference type="SMART" id="SM00479"/>
    </source>
</evidence>
<dbReference type="Pfam" id="PF20600">
    <property type="entry name" value="ExoX-like_C"/>
    <property type="match status" value="1"/>
</dbReference>
<dbReference type="SUPFAM" id="SSF53098">
    <property type="entry name" value="Ribonuclease H-like"/>
    <property type="match status" value="1"/>
</dbReference>
<comment type="caution">
    <text evidence="5">The sequence shown here is derived from an EMBL/GenBank/DDBJ whole genome shotgun (WGS) entry which is preliminary data.</text>
</comment>
<organism evidence="5 6">
    <name type="scientific">Candidatus Nomurabacteria bacterium RIFCSPHIGHO2_02_FULL_38_15</name>
    <dbReference type="NCBI Taxonomy" id="1801752"/>
    <lineage>
        <taxon>Bacteria</taxon>
        <taxon>Candidatus Nomuraibacteriota</taxon>
    </lineage>
</organism>
<reference evidence="5 6" key="1">
    <citation type="journal article" date="2016" name="Nat. Commun.">
        <title>Thousands of microbial genomes shed light on interconnected biogeochemical processes in an aquifer system.</title>
        <authorList>
            <person name="Anantharaman K."/>
            <person name="Brown C.T."/>
            <person name="Hug L.A."/>
            <person name="Sharon I."/>
            <person name="Castelle C.J."/>
            <person name="Probst A.J."/>
            <person name="Thomas B.C."/>
            <person name="Singh A."/>
            <person name="Wilkins M.J."/>
            <person name="Karaoz U."/>
            <person name="Brodie E.L."/>
            <person name="Williams K.H."/>
            <person name="Hubbard S.S."/>
            <person name="Banfield J.F."/>
        </authorList>
    </citation>
    <scope>NUCLEOTIDE SEQUENCE [LARGE SCALE GENOMIC DNA]</scope>
</reference>
<dbReference type="GO" id="GO:0003676">
    <property type="term" value="F:nucleic acid binding"/>
    <property type="evidence" value="ECO:0007669"/>
    <property type="project" value="InterPro"/>
</dbReference>
<dbReference type="InterPro" id="IPR046768">
    <property type="entry name" value="ExoX-like_C"/>
</dbReference>
<accession>A0A1F6VRF8</accession>
<dbReference type="SMART" id="SM00479">
    <property type="entry name" value="EXOIII"/>
    <property type="match status" value="1"/>
</dbReference>
<dbReference type="STRING" id="1801752.A3J61_01445"/>
<dbReference type="Pfam" id="PF00929">
    <property type="entry name" value="RNase_T"/>
    <property type="match status" value="1"/>
</dbReference>
<dbReference type="EMBL" id="MFUC01000013">
    <property type="protein sequence ID" value="OGI72025.1"/>
    <property type="molecule type" value="Genomic_DNA"/>
</dbReference>
<evidence type="ECO:0000313" key="5">
    <source>
        <dbReference type="EMBL" id="OGI72025.1"/>
    </source>
</evidence>
<dbReference type="CDD" id="cd06127">
    <property type="entry name" value="DEDDh"/>
    <property type="match status" value="1"/>
</dbReference>
<dbReference type="GO" id="GO:0008408">
    <property type="term" value="F:3'-5' exonuclease activity"/>
    <property type="evidence" value="ECO:0007669"/>
    <property type="project" value="TreeGrafter"/>
</dbReference>
<dbReference type="InterPro" id="IPR036397">
    <property type="entry name" value="RNaseH_sf"/>
</dbReference>
<keyword evidence="1" id="KW-0540">Nuclease</keyword>
<gene>
    <name evidence="5" type="ORF">A3J61_01445</name>
</gene>